<keyword evidence="5" id="KW-0496">Mitochondrion</keyword>
<evidence type="ECO:0000256" key="1">
    <source>
        <dbReference type="ARBA" id="ARBA00004273"/>
    </source>
</evidence>
<dbReference type="SUPFAM" id="SSF51306">
    <property type="entry name" value="LexA/Signal peptidase"/>
    <property type="match status" value="2"/>
</dbReference>
<feature type="active site" evidence="8">
    <location>
        <position position="206"/>
    </location>
</feature>
<keyword evidence="6" id="KW-0472">Membrane</keyword>
<keyword evidence="4" id="KW-0378">Hydrolase</keyword>
<comment type="subcellular location">
    <subcellularLocation>
        <location evidence="1">Mitochondrion inner membrane</location>
    </subcellularLocation>
</comment>
<dbReference type="PRINTS" id="PR00727">
    <property type="entry name" value="LEADERPTASE"/>
</dbReference>
<dbReference type="InterPro" id="IPR019533">
    <property type="entry name" value="Peptidase_S26"/>
</dbReference>
<keyword evidence="3" id="KW-0999">Mitochondrion inner membrane</keyword>
<evidence type="ECO:0000256" key="8">
    <source>
        <dbReference type="PIRSR" id="PIRSR600223-1"/>
    </source>
</evidence>
<feature type="domain" description="Peptidase S26" evidence="9">
    <location>
        <begin position="226"/>
        <end position="267"/>
    </location>
</feature>
<comment type="subunit">
    <text evidence="2">Heterodimer of 2 subunits, IMMPL1 and IMMPL2.</text>
</comment>
<dbReference type="GO" id="GO:0006465">
    <property type="term" value="P:signal peptide processing"/>
    <property type="evidence" value="ECO:0007669"/>
    <property type="project" value="InterPro"/>
</dbReference>
<dbReference type="GO" id="GO:0006627">
    <property type="term" value="P:protein processing involved in protein targeting to mitochondrion"/>
    <property type="evidence" value="ECO:0007669"/>
    <property type="project" value="TreeGrafter"/>
</dbReference>
<proteinExistence type="inferred from homology"/>
<comment type="similarity">
    <text evidence="7">Belongs to the peptidase S26 family. IMP1 subfamily.</text>
</comment>
<evidence type="ECO:0000256" key="6">
    <source>
        <dbReference type="ARBA" id="ARBA00023136"/>
    </source>
</evidence>
<reference evidence="11" key="1">
    <citation type="submission" date="2022-11" db="UniProtKB">
        <authorList>
            <consortium name="WormBaseParasite"/>
        </authorList>
    </citation>
    <scope>IDENTIFICATION</scope>
</reference>
<dbReference type="InterPro" id="IPR052064">
    <property type="entry name" value="Mito_IMP1_subunit"/>
</dbReference>
<keyword evidence="10" id="KW-1185">Reference proteome</keyword>
<evidence type="ECO:0000313" key="11">
    <source>
        <dbReference type="WBParaSite" id="jg4626"/>
    </source>
</evidence>
<sequence length="286" mass="31909">MLCLQRYVSFFEQSLPKLLQVTVKGAKLYPNMSILKKIKSYGGGLICVFGFGCVVDKLGGIVVCRGVSMNPIIQDAIVIGETLFASPRLWSRKRQCNWIGKETVPVGQCYVLGDNAQSSNDSRSFGSIPLEMKNGFRRFVYVIALSSIFSQFGMIIRGKGSSMHPAVQDGDVILSCPLNSKSRKRLHRGDIVCVVSPIDPTMLLGKRLIYKPLDPVSPQYFFNLGRARVPAGHCFILGDNSASSTDSRDFGSVPVGLIKYRMVLRIWPLDRIGWLSKRWFFDQEDV</sequence>
<dbReference type="AlphaFoldDB" id="A0A915EBM9"/>
<evidence type="ECO:0000256" key="4">
    <source>
        <dbReference type="ARBA" id="ARBA00022801"/>
    </source>
</evidence>
<evidence type="ECO:0000256" key="2">
    <source>
        <dbReference type="ARBA" id="ARBA00011805"/>
    </source>
</evidence>
<dbReference type="GO" id="GO:0004252">
    <property type="term" value="F:serine-type endopeptidase activity"/>
    <property type="evidence" value="ECO:0007669"/>
    <property type="project" value="InterPro"/>
</dbReference>
<feature type="domain" description="Peptidase S26" evidence="9">
    <location>
        <begin position="97"/>
        <end position="141"/>
    </location>
</feature>
<organism evidence="10 11">
    <name type="scientific">Ditylenchus dipsaci</name>
    <dbReference type="NCBI Taxonomy" id="166011"/>
    <lineage>
        <taxon>Eukaryota</taxon>
        <taxon>Metazoa</taxon>
        <taxon>Ecdysozoa</taxon>
        <taxon>Nematoda</taxon>
        <taxon>Chromadorea</taxon>
        <taxon>Rhabditida</taxon>
        <taxon>Tylenchina</taxon>
        <taxon>Tylenchomorpha</taxon>
        <taxon>Sphaerularioidea</taxon>
        <taxon>Anguinidae</taxon>
        <taxon>Anguininae</taxon>
        <taxon>Ditylenchus</taxon>
    </lineage>
</organism>
<evidence type="ECO:0000259" key="9">
    <source>
        <dbReference type="Pfam" id="PF10502"/>
    </source>
</evidence>
<feature type="active site" evidence="8">
    <location>
        <position position="162"/>
    </location>
</feature>
<evidence type="ECO:0000256" key="7">
    <source>
        <dbReference type="ARBA" id="ARBA00038445"/>
    </source>
</evidence>
<dbReference type="Gene3D" id="2.10.109.10">
    <property type="entry name" value="Umud Fragment, subunit A"/>
    <property type="match status" value="2"/>
</dbReference>
<evidence type="ECO:0000313" key="10">
    <source>
        <dbReference type="Proteomes" id="UP000887574"/>
    </source>
</evidence>
<dbReference type="CDD" id="cd06530">
    <property type="entry name" value="S26_SPase_I"/>
    <property type="match status" value="1"/>
</dbReference>
<dbReference type="PANTHER" id="PTHR12383:SF16">
    <property type="entry name" value="MITOCHONDRIAL INNER MEMBRANE PROTEASE SUBUNIT 1"/>
    <property type="match status" value="1"/>
</dbReference>
<dbReference type="InterPro" id="IPR036286">
    <property type="entry name" value="LexA/Signal_pep-like_sf"/>
</dbReference>
<dbReference type="InterPro" id="IPR000223">
    <property type="entry name" value="Pept_S26A_signal_pept_1"/>
</dbReference>
<dbReference type="GO" id="GO:0042720">
    <property type="term" value="C:mitochondrial inner membrane peptidase complex"/>
    <property type="evidence" value="ECO:0007669"/>
    <property type="project" value="TreeGrafter"/>
</dbReference>
<protein>
    <submittedName>
        <fullName evidence="11">Peptidase S26 domain-containing protein</fullName>
    </submittedName>
</protein>
<dbReference type="WBParaSite" id="jg4626">
    <property type="protein sequence ID" value="jg4626"/>
    <property type="gene ID" value="jg4626"/>
</dbReference>
<dbReference type="Proteomes" id="UP000887574">
    <property type="component" value="Unplaced"/>
</dbReference>
<accession>A0A915EBM9</accession>
<evidence type="ECO:0000256" key="3">
    <source>
        <dbReference type="ARBA" id="ARBA00022792"/>
    </source>
</evidence>
<evidence type="ECO:0000256" key="5">
    <source>
        <dbReference type="ARBA" id="ARBA00023128"/>
    </source>
</evidence>
<dbReference type="PANTHER" id="PTHR12383">
    <property type="entry name" value="PROTEASE FAMILY S26 MITOCHONDRIAL INNER MEMBRANE PROTEASE-RELATED"/>
    <property type="match status" value="1"/>
</dbReference>
<name>A0A915EBM9_9BILA</name>
<dbReference type="Pfam" id="PF10502">
    <property type="entry name" value="Peptidase_S26"/>
    <property type="match status" value="2"/>
</dbReference>